<keyword evidence="2" id="KW-1185">Reference proteome</keyword>
<evidence type="ECO:0000313" key="1">
    <source>
        <dbReference type="EMBL" id="GFO18952.1"/>
    </source>
</evidence>
<sequence>MGTVLRKGALWEAGKGYFSVRNYGTEAPGRHASKEASVLISTIPTAPSPSPTCTGSGICSRLLQVYVLAYIYVAALDVPGSGEGGGMGAGDAMSRLEACGCSLRTVTPRIA</sequence>
<accession>A0AAV4BHW4</accession>
<reference evidence="1 2" key="1">
    <citation type="journal article" date="2021" name="Elife">
        <title>Chloroplast acquisition without the gene transfer in kleptoplastic sea slugs, Plakobranchus ocellatus.</title>
        <authorList>
            <person name="Maeda T."/>
            <person name="Takahashi S."/>
            <person name="Yoshida T."/>
            <person name="Shimamura S."/>
            <person name="Takaki Y."/>
            <person name="Nagai Y."/>
            <person name="Toyoda A."/>
            <person name="Suzuki Y."/>
            <person name="Arimoto A."/>
            <person name="Ishii H."/>
            <person name="Satoh N."/>
            <person name="Nishiyama T."/>
            <person name="Hasebe M."/>
            <person name="Maruyama T."/>
            <person name="Minagawa J."/>
            <person name="Obokata J."/>
            <person name="Shigenobu S."/>
        </authorList>
    </citation>
    <scope>NUCLEOTIDE SEQUENCE [LARGE SCALE GENOMIC DNA]</scope>
</reference>
<comment type="caution">
    <text evidence="1">The sequence shown here is derived from an EMBL/GenBank/DDBJ whole genome shotgun (WGS) entry which is preliminary data.</text>
</comment>
<dbReference type="EMBL" id="BLXT01004995">
    <property type="protein sequence ID" value="GFO18952.1"/>
    <property type="molecule type" value="Genomic_DNA"/>
</dbReference>
<gene>
    <name evidence="1" type="ORF">PoB_004545700</name>
</gene>
<protein>
    <submittedName>
        <fullName evidence="1">Uncharacterized protein</fullName>
    </submittedName>
</protein>
<organism evidence="1 2">
    <name type="scientific">Plakobranchus ocellatus</name>
    <dbReference type="NCBI Taxonomy" id="259542"/>
    <lineage>
        <taxon>Eukaryota</taxon>
        <taxon>Metazoa</taxon>
        <taxon>Spiralia</taxon>
        <taxon>Lophotrochozoa</taxon>
        <taxon>Mollusca</taxon>
        <taxon>Gastropoda</taxon>
        <taxon>Heterobranchia</taxon>
        <taxon>Euthyneura</taxon>
        <taxon>Panpulmonata</taxon>
        <taxon>Sacoglossa</taxon>
        <taxon>Placobranchoidea</taxon>
        <taxon>Plakobranchidae</taxon>
        <taxon>Plakobranchus</taxon>
    </lineage>
</organism>
<proteinExistence type="predicted"/>
<dbReference type="AlphaFoldDB" id="A0AAV4BHW4"/>
<dbReference type="Proteomes" id="UP000735302">
    <property type="component" value="Unassembled WGS sequence"/>
</dbReference>
<evidence type="ECO:0000313" key="2">
    <source>
        <dbReference type="Proteomes" id="UP000735302"/>
    </source>
</evidence>
<name>A0AAV4BHW4_9GAST</name>